<sequence length="227" mass="26109">MPIVEETYIVTNRLKLKGTYKSKSSKRFIGKKYEFFENGSLKSEENYADNSELIDSAFYFHENGRIKTAFFYSSSIDKKESLKIEKPLILIYQDSSGVTHLENGDGFAVLDYRNDNVEKGYYKSHRKVGEWTGTFMHDKYTFTEVYEDGELLSCVAKDSLGVETPYDSSRFMVTPEYPGGFGRLRMFVARNYQFPKEAIAKRVSGVVQVEFVVERDGKMSNPITLNL</sequence>
<dbReference type="Gene3D" id="3.30.1150.10">
    <property type="match status" value="1"/>
</dbReference>
<gene>
    <name evidence="2" type="ORF">FXV77_06290</name>
</gene>
<evidence type="ECO:0000259" key="1">
    <source>
        <dbReference type="PROSITE" id="PS52015"/>
    </source>
</evidence>
<evidence type="ECO:0000313" key="3">
    <source>
        <dbReference type="Proteomes" id="UP000322362"/>
    </source>
</evidence>
<keyword evidence="3" id="KW-1185">Reference proteome</keyword>
<dbReference type="SUPFAM" id="SSF74653">
    <property type="entry name" value="TolA/TonB C-terminal domain"/>
    <property type="match status" value="1"/>
</dbReference>
<dbReference type="InterPro" id="IPR037682">
    <property type="entry name" value="TonB_C"/>
</dbReference>
<proteinExistence type="predicted"/>
<accession>A0A5D4HBN4</accession>
<dbReference type="GO" id="GO:0055085">
    <property type="term" value="P:transmembrane transport"/>
    <property type="evidence" value="ECO:0007669"/>
    <property type="project" value="InterPro"/>
</dbReference>
<dbReference type="Proteomes" id="UP000322362">
    <property type="component" value="Unassembled WGS sequence"/>
</dbReference>
<reference evidence="2 3" key="1">
    <citation type="submission" date="2019-08" db="EMBL/GenBank/DDBJ databases">
        <title>Phlebobacter frassis gen. nov. sp. nov., a new member of family Sphingobacteriaceae isolated from sand fly rearing media.</title>
        <authorList>
            <person name="Kakumanu M.L."/>
            <person name="Marayati B.F."/>
            <person name="Wada-Katsumata A."/>
            <person name="Wasserberg G."/>
            <person name="Schal C."/>
            <person name="Apperson C.S."/>
            <person name="Ponnusamy L."/>
        </authorList>
    </citation>
    <scope>NUCLEOTIDE SEQUENCE [LARGE SCALE GENOMIC DNA]</scope>
    <source>
        <strain evidence="2 3">SSI9</strain>
    </source>
</reference>
<feature type="domain" description="TonB C-terminal" evidence="1">
    <location>
        <begin position="179"/>
        <end position="227"/>
    </location>
</feature>
<name>A0A5D4HBN4_9SPHI</name>
<evidence type="ECO:0000313" key="2">
    <source>
        <dbReference type="EMBL" id="TYR37603.1"/>
    </source>
</evidence>
<dbReference type="EMBL" id="VTAV01000002">
    <property type="protein sequence ID" value="TYR37603.1"/>
    <property type="molecule type" value="Genomic_DNA"/>
</dbReference>
<organism evidence="2 3">
    <name type="scientific">Sphingobacterium phlebotomi</name>
    <dbReference type="NCBI Taxonomy" id="2605433"/>
    <lineage>
        <taxon>Bacteria</taxon>
        <taxon>Pseudomonadati</taxon>
        <taxon>Bacteroidota</taxon>
        <taxon>Sphingobacteriia</taxon>
        <taxon>Sphingobacteriales</taxon>
        <taxon>Sphingobacteriaceae</taxon>
        <taxon>Sphingobacterium</taxon>
    </lineage>
</organism>
<protein>
    <recommendedName>
        <fullName evidence="1">TonB C-terminal domain-containing protein</fullName>
    </recommendedName>
</protein>
<dbReference type="Gene3D" id="3.90.930.1">
    <property type="match status" value="1"/>
</dbReference>
<dbReference type="AlphaFoldDB" id="A0A5D4HBN4"/>
<dbReference type="RefSeq" id="WP_148918341.1">
    <property type="nucleotide sequence ID" value="NZ_VTAV01000002.1"/>
</dbReference>
<dbReference type="PROSITE" id="PS52015">
    <property type="entry name" value="TONB_CTD"/>
    <property type="match status" value="1"/>
</dbReference>
<comment type="caution">
    <text evidence="2">The sequence shown here is derived from an EMBL/GenBank/DDBJ whole genome shotgun (WGS) entry which is preliminary data.</text>
</comment>